<accession>A0ABD3XAQ7</accession>
<feature type="compositionally biased region" description="Acidic residues" evidence="1">
    <location>
        <begin position="216"/>
        <end position="231"/>
    </location>
</feature>
<gene>
    <name evidence="2" type="ORF">ACJMK2_028443</name>
</gene>
<name>A0ABD3XAQ7_SINWO</name>
<evidence type="ECO:0000313" key="3">
    <source>
        <dbReference type="Proteomes" id="UP001634394"/>
    </source>
</evidence>
<protein>
    <submittedName>
        <fullName evidence="2">Uncharacterized protein</fullName>
    </submittedName>
</protein>
<reference evidence="2 3" key="1">
    <citation type="submission" date="2024-11" db="EMBL/GenBank/DDBJ databases">
        <title>Chromosome-level genome assembly of the freshwater bivalve Anodonta woodiana.</title>
        <authorList>
            <person name="Chen X."/>
        </authorList>
    </citation>
    <scope>NUCLEOTIDE SEQUENCE [LARGE SCALE GENOMIC DNA]</scope>
    <source>
        <strain evidence="2">MN2024</strain>
        <tissue evidence="2">Gills</tissue>
    </source>
</reference>
<feature type="compositionally biased region" description="Basic residues" evidence="1">
    <location>
        <begin position="200"/>
        <end position="211"/>
    </location>
</feature>
<feature type="compositionally biased region" description="Basic and acidic residues" evidence="1">
    <location>
        <begin position="184"/>
        <end position="196"/>
    </location>
</feature>
<evidence type="ECO:0000313" key="2">
    <source>
        <dbReference type="EMBL" id="KAL3882068.1"/>
    </source>
</evidence>
<dbReference type="AlphaFoldDB" id="A0ABD3XAQ7"/>
<evidence type="ECO:0000256" key="1">
    <source>
        <dbReference type="SAM" id="MobiDB-lite"/>
    </source>
</evidence>
<organism evidence="2 3">
    <name type="scientific">Sinanodonta woodiana</name>
    <name type="common">Chinese pond mussel</name>
    <name type="synonym">Anodonta woodiana</name>
    <dbReference type="NCBI Taxonomy" id="1069815"/>
    <lineage>
        <taxon>Eukaryota</taxon>
        <taxon>Metazoa</taxon>
        <taxon>Spiralia</taxon>
        <taxon>Lophotrochozoa</taxon>
        <taxon>Mollusca</taxon>
        <taxon>Bivalvia</taxon>
        <taxon>Autobranchia</taxon>
        <taxon>Heteroconchia</taxon>
        <taxon>Palaeoheterodonta</taxon>
        <taxon>Unionida</taxon>
        <taxon>Unionoidea</taxon>
        <taxon>Unionidae</taxon>
        <taxon>Unioninae</taxon>
        <taxon>Sinanodonta</taxon>
    </lineage>
</organism>
<keyword evidence="3" id="KW-1185">Reference proteome</keyword>
<dbReference type="Proteomes" id="UP001634394">
    <property type="component" value="Unassembled WGS sequence"/>
</dbReference>
<proteinExistence type="predicted"/>
<comment type="caution">
    <text evidence="2">The sequence shown here is derived from an EMBL/GenBank/DDBJ whole genome shotgun (WGS) entry which is preliminary data.</text>
</comment>
<feature type="region of interest" description="Disordered" evidence="1">
    <location>
        <begin position="184"/>
        <end position="231"/>
    </location>
</feature>
<dbReference type="EMBL" id="JBJQND010000003">
    <property type="protein sequence ID" value="KAL3882068.1"/>
    <property type="molecule type" value="Genomic_DNA"/>
</dbReference>
<sequence length="320" mass="37290">MPVGEAQITRLNRERLEAIKKFLPVRDAFRDNLQRQQQQRDEFKIGSTELFKPITTATEKVVTAIEESKPEPITTPKKTCSVKLQELRNRFNEGFLAYVDKTPLIDLINVAARGYYEKEKYLKPDQVQYIKNEVDFAKNVYKIKNDLVEIRNRDPTYNQYLKLVEDEYNALHDAGEVLMTETQRLREQRKQRKQQELLKQQKKKYTSRKSKRQEDPIIEDPVTETISEEQTEEPDLLMSLLGESQTGKGYHGGNIPCSRSIVDDISRLEVLIGGKRAGNNSPEIINEATEICKRLFQGRIMDIGMYRSFINEIIDDYYSD</sequence>